<proteinExistence type="predicted"/>
<evidence type="ECO:0008006" key="3">
    <source>
        <dbReference type="Google" id="ProtNLM"/>
    </source>
</evidence>
<protein>
    <recommendedName>
        <fullName evidence="3">F-box domain-containing protein</fullName>
    </recommendedName>
</protein>
<evidence type="ECO:0000313" key="1">
    <source>
        <dbReference type="EMBL" id="KZW03652.1"/>
    </source>
</evidence>
<dbReference type="AlphaFoldDB" id="A0A165QI34"/>
<gene>
    <name evidence="1" type="ORF">EXIGLDRAFT_744011</name>
</gene>
<name>A0A165QI34_EXIGL</name>
<reference evidence="1 2" key="1">
    <citation type="journal article" date="2016" name="Mol. Biol. Evol.">
        <title>Comparative Genomics of Early-Diverging Mushroom-Forming Fungi Provides Insights into the Origins of Lignocellulose Decay Capabilities.</title>
        <authorList>
            <person name="Nagy L.G."/>
            <person name="Riley R."/>
            <person name="Tritt A."/>
            <person name="Adam C."/>
            <person name="Daum C."/>
            <person name="Floudas D."/>
            <person name="Sun H."/>
            <person name="Yadav J.S."/>
            <person name="Pangilinan J."/>
            <person name="Larsson K.H."/>
            <person name="Matsuura K."/>
            <person name="Barry K."/>
            <person name="Labutti K."/>
            <person name="Kuo R."/>
            <person name="Ohm R.A."/>
            <person name="Bhattacharya S.S."/>
            <person name="Shirouzu T."/>
            <person name="Yoshinaga Y."/>
            <person name="Martin F.M."/>
            <person name="Grigoriev I.V."/>
            <person name="Hibbett D.S."/>
        </authorList>
    </citation>
    <scope>NUCLEOTIDE SEQUENCE [LARGE SCALE GENOMIC DNA]</scope>
    <source>
        <strain evidence="1 2">HHB12029</strain>
    </source>
</reference>
<evidence type="ECO:0000313" key="2">
    <source>
        <dbReference type="Proteomes" id="UP000077266"/>
    </source>
</evidence>
<keyword evidence="2" id="KW-1185">Reference proteome</keyword>
<accession>A0A165QI34</accession>
<dbReference type="OrthoDB" id="2269034at2759"/>
<sequence>MSLTELPGELLLDIFELAAGGGHLRMNDAITFSHINRSCRHFALNTPYLWTVLSAHLGAECATVFAGRAETLGLDIRINSYRAYSITFDPFGDRSRSTDNLANFMDAVSSHFDRWHRLVIDVGSEETFRLIHDYIDGKWRSAHIDALNVDAVVLRVDRIVNPLQKPDYKAFKPVAFVPRSLELDGIPAWENKLFSSRLEHLVLRNLAAPFYALKTDPRSVQGGTPCLSDLSTILHESPNLRQLVLDGSG</sequence>
<dbReference type="InParanoid" id="A0A165QI34"/>
<dbReference type="Proteomes" id="UP000077266">
    <property type="component" value="Unassembled WGS sequence"/>
</dbReference>
<organism evidence="1 2">
    <name type="scientific">Exidia glandulosa HHB12029</name>
    <dbReference type="NCBI Taxonomy" id="1314781"/>
    <lineage>
        <taxon>Eukaryota</taxon>
        <taxon>Fungi</taxon>
        <taxon>Dikarya</taxon>
        <taxon>Basidiomycota</taxon>
        <taxon>Agaricomycotina</taxon>
        <taxon>Agaricomycetes</taxon>
        <taxon>Auriculariales</taxon>
        <taxon>Exidiaceae</taxon>
        <taxon>Exidia</taxon>
    </lineage>
</organism>
<dbReference type="EMBL" id="KV425883">
    <property type="protein sequence ID" value="KZW03652.1"/>
    <property type="molecule type" value="Genomic_DNA"/>
</dbReference>